<gene>
    <name evidence="2" type="ORF">EAS61_07830</name>
</gene>
<evidence type="ECO:0000259" key="1">
    <source>
        <dbReference type="Pfam" id="PF20668"/>
    </source>
</evidence>
<protein>
    <recommendedName>
        <fullName evidence="1">DUF6815 domain-containing protein</fullName>
    </recommendedName>
</protein>
<comment type="caution">
    <text evidence="2">The sequence shown here is derived from an EMBL/GenBank/DDBJ whole genome shotgun (WGS) entry which is preliminary data.</text>
</comment>
<proteinExistence type="predicted"/>
<dbReference type="InterPro" id="IPR049212">
    <property type="entry name" value="DUF6815"/>
</dbReference>
<evidence type="ECO:0000313" key="3">
    <source>
        <dbReference type="Proteomes" id="UP000290174"/>
    </source>
</evidence>
<dbReference type="Proteomes" id="UP000290174">
    <property type="component" value="Unassembled WGS sequence"/>
</dbReference>
<evidence type="ECO:0000313" key="2">
    <source>
        <dbReference type="EMBL" id="RXH01146.1"/>
    </source>
</evidence>
<dbReference type="Pfam" id="PF20668">
    <property type="entry name" value="DUF6815"/>
    <property type="match status" value="1"/>
</dbReference>
<sequence>MLEPTACLGRIAILWRGDEAARRSASPETSRFSAVFAALADVGVDAEPVVYEDDVLDAVRTQLATFDGVLVWVNPIHEGRNRANLDALLREVAARGVWVSAHPDVILKMGTKEVLHRTRMMSWGCDTALYRTLEQMSVELPLRLAAGPRVIKRNRGNGGQGVWKVEALASPPDGLMVRVLDATKEGSEDIALDEFLKRCIEYFEDGPVIDQPFQPRLSEGVVRCYMAGDRCAGFGYHKVKALVDEPTARAKAGPRLYANKADPRFQGLRRLMEDEWTPQLTSLLDIPRSDLPMIWDADFMLGPPCSNGSDSYVLGEINVSSVFPIPDDAPAEIARRVADRLQAKL</sequence>
<feature type="domain" description="DUF6815" evidence="1">
    <location>
        <begin position="219"/>
        <end position="323"/>
    </location>
</feature>
<name>A0A4Q0QW80_9BRAD</name>
<dbReference type="SUPFAM" id="SSF56059">
    <property type="entry name" value="Glutathione synthetase ATP-binding domain-like"/>
    <property type="match status" value="1"/>
</dbReference>
<dbReference type="AlphaFoldDB" id="A0A4Q0QW80"/>
<dbReference type="NCBIfam" id="NF033816">
    <property type="entry name" value="Cj0069_fam"/>
    <property type="match status" value="1"/>
</dbReference>
<reference evidence="2 3" key="1">
    <citation type="submission" date="2018-11" db="EMBL/GenBank/DDBJ databases">
        <title>Bradyrhizobium sp. nov., isolated from effective nodules of peanut in China.</title>
        <authorList>
            <person name="Li Y."/>
        </authorList>
    </citation>
    <scope>NUCLEOTIDE SEQUENCE [LARGE SCALE GENOMIC DNA]</scope>
    <source>
        <strain evidence="2 3">CCBAU 51770</strain>
    </source>
</reference>
<accession>A0A4Q0QW80</accession>
<organism evidence="2 3">
    <name type="scientific">Bradyrhizobium zhanjiangense</name>
    <dbReference type="NCBI Taxonomy" id="1325107"/>
    <lineage>
        <taxon>Bacteria</taxon>
        <taxon>Pseudomonadati</taxon>
        <taxon>Pseudomonadota</taxon>
        <taxon>Alphaproteobacteria</taxon>
        <taxon>Hyphomicrobiales</taxon>
        <taxon>Nitrobacteraceae</taxon>
        <taxon>Bradyrhizobium</taxon>
    </lineage>
</organism>
<dbReference type="EMBL" id="RKMK01000005">
    <property type="protein sequence ID" value="RXH01146.1"/>
    <property type="molecule type" value="Genomic_DNA"/>
</dbReference>